<dbReference type="GO" id="GO:0030544">
    <property type="term" value="F:Hsp70 protein binding"/>
    <property type="evidence" value="ECO:0007669"/>
    <property type="project" value="InterPro"/>
</dbReference>
<evidence type="ECO:0000313" key="9">
    <source>
        <dbReference type="EMBL" id="KAG7820395.1"/>
    </source>
</evidence>
<evidence type="ECO:0000256" key="2">
    <source>
        <dbReference type="ARBA" id="ARBA00022737"/>
    </source>
</evidence>
<dbReference type="SUPFAM" id="SSF46565">
    <property type="entry name" value="Chaperone J-domain"/>
    <property type="match status" value="1"/>
</dbReference>
<dbReference type="Proteomes" id="UP001196530">
    <property type="component" value="Unassembled WGS sequence"/>
</dbReference>
<dbReference type="InterPro" id="IPR002939">
    <property type="entry name" value="DnaJ_C"/>
</dbReference>
<gene>
    <name evidence="9" type="ORF">KL928_001832</name>
</gene>
<dbReference type="SUPFAM" id="SSF57938">
    <property type="entry name" value="DnaJ/Hsp40 cysteine-rich domain"/>
    <property type="match status" value="1"/>
</dbReference>
<evidence type="ECO:0000259" key="8">
    <source>
        <dbReference type="PROSITE" id="PS51188"/>
    </source>
</evidence>
<dbReference type="Gene3D" id="1.10.287.110">
    <property type="entry name" value="DnaJ domain"/>
    <property type="match status" value="1"/>
</dbReference>
<dbReference type="InterPro" id="IPR001305">
    <property type="entry name" value="HSP_DnaJ_Cys-rich_dom"/>
</dbReference>
<feature type="domain" description="CR-type" evidence="8">
    <location>
        <begin position="140"/>
        <end position="225"/>
    </location>
</feature>
<dbReference type="CDD" id="cd06257">
    <property type="entry name" value="DnaJ"/>
    <property type="match status" value="1"/>
</dbReference>
<dbReference type="InterPro" id="IPR008971">
    <property type="entry name" value="HSP40/DnaJ_pept-bd"/>
</dbReference>
<feature type="domain" description="J" evidence="7">
    <location>
        <begin position="2"/>
        <end position="69"/>
    </location>
</feature>
<dbReference type="InterPro" id="IPR018253">
    <property type="entry name" value="DnaJ_domain_CS"/>
</dbReference>
<dbReference type="PANTHER" id="PTHR43888">
    <property type="entry name" value="DNAJ-LIKE-2, ISOFORM A-RELATED"/>
    <property type="match status" value="1"/>
</dbReference>
<feature type="zinc finger region" description="CR-type" evidence="6">
    <location>
        <begin position="140"/>
        <end position="225"/>
    </location>
</feature>
<keyword evidence="5" id="KW-0143">Chaperone</keyword>
<accession>A0AAN6DGR7</accession>
<dbReference type="Gene3D" id="2.10.230.10">
    <property type="entry name" value="Heat shock protein DnaJ, cysteine-rich domain"/>
    <property type="match status" value="1"/>
</dbReference>
<dbReference type="GeneID" id="66125883"/>
<sequence length="436" mass="48504">MSLYDILGVDSSASSVEIRKAYRKLALQHHPDKVSEEEREEAEIKFKEISSAYEVLIDEEKRNAYDTYGTTDGAPNGFDYHDSGFANAAFGEGDFDFDPQDFASFFNGMGGSYGRAPPPKTRTEDAILKVEVTLEELYNGKVIKTSSTRNKLCKHCKGSGARKSAIPIKCTTCHGDGYVMKIRQLAPGLVTQQAVPCWRCKGKKTIHKEKDNCKKCKGKGVVEESKILEFNIPRGAPETGSVTLKGEADEEPGLKPGDVVLQYKTKKHSTFKRQDQNLYTKVTISLVDALCGFEDRKLVKTLDNRWISISVPAGKVLRPGDSIVVPNEGMPLDDNCNKNGDLYIGVEIQFPKDNWFLEKNDISKLKSILDISYGGQPQTAAGGEVEDGEIVTNVAFKIQSKHELPKSFNTYFNDTNVTHIGVEEPEQKKGWFSWFS</sequence>
<name>A0AAN6DGR7_PICAN</name>
<dbReference type="FunFam" id="2.60.260.20:FF:000003">
    <property type="entry name" value="DnaJ subfamily A member 2"/>
    <property type="match status" value="1"/>
</dbReference>
<comment type="caution">
    <text evidence="9">The sequence shown here is derived from an EMBL/GenBank/DDBJ whole genome shotgun (WGS) entry which is preliminary data.</text>
</comment>
<keyword evidence="3 6" id="KW-0863">Zinc-finger</keyword>
<protein>
    <submittedName>
        <fullName evidence="9">Uncharacterized protein</fullName>
    </submittedName>
</protein>
<dbReference type="PRINTS" id="PR00625">
    <property type="entry name" value="JDOMAIN"/>
</dbReference>
<dbReference type="AlphaFoldDB" id="A0AAN6DGR7"/>
<evidence type="ECO:0000313" key="10">
    <source>
        <dbReference type="Proteomes" id="UP001196530"/>
    </source>
</evidence>
<organism evidence="9 10">
    <name type="scientific">Pichia angusta</name>
    <name type="common">Yeast</name>
    <name type="synonym">Hansenula polymorpha</name>
    <dbReference type="NCBI Taxonomy" id="870730"/>
    <lineage>
        <taxon>Eukaryota</taxon>
        <taxon>Fungi</taxon>
        <taxon>Dikarya</taxon>
        <taxon>Ascomycota</taxon>
        <taxon>Saccharomycotina</taxon>
        <taxon>Pichiomycetes</taxon>
        <taxon>Pichiales</taxon>
        <taxon>Pichiaceae</taxon>
        <taxon>Ogataea</taxon>
    </lineage>
</organism>
<dbReference type="Pfam" id="PF00684">
    <property type="entry name" value="DnaJ_CXXCXGXG"/>
    <property type="match status" value="1"/>
</dbReference>
<dbReference type="InterPro" id="IPR036410">
    <property type="entry name" value="HSP_DnaJ_Cys-rich_dom_sf"/>
</dbReference>
<evidence type="ECO:0000256" key="1">
    <source>
        <dbReference type="ARBA" id="ARBA00022723"/>
    </source>
</evidence>
<dbReference type="CDD" id="cd10747">
    <property type="entry name" value="DnaJ_C"/>
    <property type="match status" value="1"/>
</dbReference>
<evidence type="ECO:0000256" key="6">
    <source>
        <dbReference type="PROSITE-ProRule" id="PRU00546"/>
    </source>
</evidence>
<dbReference type="EMBL" id="JAHLUX010000003">
    <property type="protein sequence ID" value="KAG7820395.1"/>
    <property type="molecule type" value="Genomic_DNA"/>
</dbReference>
<dbReference type="Pfam" id="PF01556">
    <property type="entry name" value="DnaJ_C"/>
    <property type="match status" value="1"/>
</dbReference>
<dbReference type="CDD" id="cd10719">
    <property type="entry name" value="DnaJ_zf"/>
    <property type="match status" value="1"/>
</dbReference>
<evidence type="ECO:0000256" key="3">
    <source>
        <dbReference type="ARBA" id="ARBA00022771"/>
    </source>
</evidence>
<dbReference type="RefSeq" id="XP_043061109.1">
    <property type="nucleotide sequence ID" value="XM_043202241.1"/>
</dbReference>
<dbReference type="InterPro" id="IPR001623">
    <property type="entry name" value="DnaJ_domain"/>
</dbReference>
<dbReference type="SMART" id="SM00271">
    <property type="entry name" value="DnaJ"/>
    <property type="match status" value="1"/>
</dbReference>
<evidence type="ECO:0000256" key="5">
    <source>
        <dbReference type="ARBA" id="ARBA00023186"/>
    </source>
</evidence>
<keyword evidence="2" id="KW-0677">Repeat</keyword>
<dbReference type="Gene3D" id="2.60.260.20">
    <property type="entry name" value="Urease metallochaperone UreE, N-terminal domain"/>
    <property type="match status" value="2"/>
</dbReference>
<dbReference type="PROSITE" id="PS00636">
    <property type="entry name" value="DNAJ_1"/>
    <property type="match status" value="1"/>
</dbReference>
<dbReference type="PROSITE" id="PS50076">
    <property type="entry name" value="DNAJ_2"/>
    <property type="match status" value="1"/>
</dbReference>
<proteinExistence type="predicted"/>
<reference evidence="9" key="1">
    <citation type="journal article" date="2021" name="G3 (Bethesda)">
        <title>Genomic diversity, chromosomal rearrangements, and interspecies hybridization in the ogataea polymorpha species complex.</title>
        <authorList>
            <person name="Hanson S.J."/>
            <person name="Cinneide E.O."/>
            <person name="Salzberg L.I."/>
            <person name="Wolfe K.H."/>
            <person name="McGowan J."/>
            <person name="Fitzpatrick D.A."/>
            <person name="Matlin K."/>
        </authorList>
    </citation>
    <scope>NUCLEOTIDE SEQUENCE</scope>
    <source>
        <strain evidence="9">61-244</strain>
    </source>
</reference>
<dbReference type="SUPFAM" id="SSF49493">
    <property type="entry name" value="HSP40/DnaJ peptide-binding domain"/>
    <property type="match status" value="2"/>
</dbReference>
<evidence type="ECO:0000256" key="4">
    <source>
        <dbReference type="ARBA" id="ARBA00022833"/>
    </source>
</evidence>
<dbReference type="GO" id="GO:0008270">
    <property type="term" value="F:zinc ion binding"/>
    <property type="evidence" value="ECO:0007669"/>
    <property type="project" value="UniProtKB-KW"/>
</dbReference>
<dbReference type="InterPro" id="IPR036869">
    <property type="entry name" value="J_dom_sf"/>
</dbReference>
<dbReference type="GO" id="GO:0051082">
    <property type="term" value="F:unfolded protein binding"/>
    <property type="evidence" value="ECO:0007669"/>
    <property type="project" value="InterPro"/>
</dbReference>
<dbReference type="FunFam" id="2.10.230.10:FF:000001">
    <property type="entry name" value="DnaJ subfamily A member 2"/>
    <property type="match status" value="1"/>
</dbReference>
<dbReference type="GO" id="GO:0006457">
    <property type="term" value="P:protein folding"/>
    <property type="evidence" value="ECO:0007669"/>
    <property type="project" value="InterPro"/>
</dbReference>
<keyword evidence="1 6" id="KW-0479">Metal-binding</keyword>
<dbReference type="Pfam" id="PF00226">
    <property type="entry name" value="DnaJ"/>
    <property type="match status" value="1"/>
</dbReference>
<dbReference type="PROSITE" id="PS51188">
    <property type="entry name" value="ZF_CR"/>
    <property type="match status" value="1"/>
</dbReference>
<evidence type="ECO:0000259" key="7">
    <source>
        <dbReference type="PROSITE" id="PS50076"/>
    </source>
</evidence>
<dbReference type="InterPro" id="IPR044713">
    <property type="entry name" value="DNJA1/2-like"/>
</dbReference>
<keyword evidence="4 6" id="KW-0862">Zinc</keyword>